<reference evidence="1 2" key="1">
    <citation type="submission" date="2021-03" db="EMBL/GenBank/DDBJ databases">
        <title>Metabolic Capacity of the Antarctic Cyanobacterium Phormidium pseudopriestleyi that Sustains Oxygenic Photosynthesis in the Presence of Hydrogen Sulfide.</title>
        <authorList>
            <person name="Lumian J.E."/>
            <person name="Jungblut A.D."/>
            <person name="Dillon M.L."/>
            <person name="Hawes I."/>
            <person name="Doran P.T."/>
            <person name="Mackey T.J."/>
            <person name="Dick G.J."/>
            <person name="Grettenberger C.L."/>
            <person name="Sumner D.Y."/>
        </authorList>
    </citation>
    <scope>NUCLEOTIDE SEQUENCE [LARGE SCALE GENOMIC DNA]</scope>
    <source>
        <strain evidence="1 2">FRX01</strain>
    </source>
</reference>
<keyword evidence="2" id="KW-1185">Reference proteome</keyword>
<proteinExistence type="predicted"/>
<dbReference type="Proteomes" id="UP000664844">
    <property type="component" value="Unassembled WGS sequence"/>
</dbReference>
<evidence type="ECO:0000313" key="1">
    <source>
        <dbReference type="EMBL" id="MBO0350577.1"/>
    </source>
</evidence>
<comment type="caution">
    <text evidence="1">The sequence shown here is derived from an EMBL/GenBank/DDBJ whole genome shotgun (WGS) entry which is preliminary data.</text>
</comment>
<dbReference type="EMBL" id="JAFLQW010000426">
    <property type="protein sequence ID" value="MBO0350577.1"/>
    <property type="molecule type" value="Genomic_DNA"/>
</dbReference>
<protein>
    <submittedName>
        <fullName evidence="1">Uncharacterized protein</fullName>
    </submittedName>
</protein>
<name>A0ABS3FW45_9CYAN</name>
<organism evidence="1 2">
    <name type="scientific">Phormidium pseudopriestleyi FRX01</name>
    <dbReference type="NCBI Taxonomy" id="1759528"/>
    <lineage>
        <taxon>Bacteria</taxon>
        <taxon>Bacillati</taxon>
        <taxon>Cyanobacteriota</taxon>
        <taxon>Cyanophyceae</taxon>
        <taxon>Oscillatoriophycideae</taxon>
        <taxon>Oscillatoriales</taxon>
        <taxon>Oscillatoriaceae</taxon>
        <taxon>Phormidium</taxon>
    </lineage>
</organism>
<sequence>MSGSQLTLNLIEGSVSFRFSPEAARDLQAAINDLMQQLKAVASKATPGAGAGKPTPQKPMEYRSTGDVFLEIFCNPNIYPTPFAAKVLITLRDDRIRLSTEAELTRLVEDINLYLEQVG</sequence>
<evidence type="ECO:0000313" key="2">
    <source>
        <dbReference type="Proteomes" id="UP000664844"/>
    </source>
</evidence>
<accession>A0ABS3FW45</accession>
<gene>
    <name evidence="1" type="ORF">J0895_16040</name>
</gene>
<dbReference type="RefSeq" id="WP_207089050.1">
    <property type="nucleotide sequence ID" value="NZ_JAFLQW010000426.1"/>
</dbReference>